<keyword evidence="6" id="KW-0227">DNA damage</keyword>
<reference evidence="10 11" key="1">
    <citation type="journal article" date="2015" name="Genome Announc.">
        <title>Expanding the biotechnology potential of lactobacilli through comparative genomics of 213 strains and associated genera.</title>
        <authorList>
            <person name="Sun Z."/>
            <person name="Harris H.M."/>
            <person name="McCann A."/>
            <person name="Guo C."/>
            <person name="Argimon S."/>
            <person name="Zhang W."/>
            <person name="Yang X."/>
            <person name="Jeffery I.B."/>
            <person name="Cooney J.C."/>
            <person name="Kagawa T.F."/>
            <person name="Liu W."/>
            <person name="Song Y."/>
            <person name="Salvetti E."/>
            <person name="Wrobel A."/>
            <person name="Rasinkangas P."/>
            <person name="Parkhill J."/>
            <person name="Rea M.C."/>
            <person name="O'Sullivan O."/>
            <person name="Ritari J."/>
            <person name="Douillard F.P."/>
            <person name="Paul Ross R."/>
            <person name="Yang R."/>
            <person name="Briner A.E."/>
            <person name="Felis G.E."/>
            <person name="de Vos W.M."/>
            <person name="Barrangou R."/>
            <person name="Klaenhammer T.R."/>
            <person name="Caufield P.W."/>
            <person name="Cui Y."/>
            <person name="Zhang H."/>
            <person name="O'Toole P.W."/>
        </authorList>
    </citation>
    <scope>NUCLEOTIDE SEQUENCE [LARGE SCALE GENOMIC DNA]</scope>
    <source>
        <strain evidence="10 11">DSM 12744</strain>
    </source>
</reference>
<dbReference type="AlphaFoldDB" id="A0A0R1N1B1"/>
<dbReference type="SUPFAM" id="SSF46767">
    <property type="entry name" value="Methylated DNA-protein cysteine methyltransferase, C-terminal domain"/>
    <property type="match status" value="1"/>
</dbReference>
<comment type="catalytic activity">
    <reaction evidence="1">
        <text>a 4-O-methyl-thymidine in DNA + L-cysteinyl-[protein] = a thymidine in DNA + S-methyl-L-cysteinyl-[protein]</text>
        <dbReference type="Rhea" id="RHEA:53428"/>
        <dbReference type="Rhea" id="RHEA-COMP:10131"/>
        <dbReference type="Rhea" id="RHEA-COMP:10132"/>
        <dbReference type="Rhea" id="RHEA-COMP:13555"/>
        <dbReference type="Rhea" id="RHEA-COMP:13556"/>
        <dbReference type="ChEBI" id="CHEBI:29950"/>
        <dbReference type="ChEBI" id="CHEBI:82612"/>
        <dbReference type="ChEBI" id="CHEBI:137386"/>
        <dbReference type="ChEBI" id="CHEBI:137387"/>
        <dbReference type="EC" id="2.1.1.63"/>
    </reaction>
</comment>
<dbReference type="EMBL" id="AZEC01000017">
    <property type="protein sequence ID" value="KRL09624.1"/>
    <property type="molecule type" value="Genomic_DNA"/>
</dbReference>
<dbReference type="InterPro" id="IPR036388">
    <property type="entry name" value="WH-like_DNA-bd_sf"/>
</dbReference>
<protein>
    <recommendedName>
        <fullName evidence="3">methylated-DNA--[protein]-cysteine S-methyltransferase</fullName>
        <ecNumber evidence="3">2.1.1.63</ecNumber>
    </recommendedName>
</protein>
<evidence type="ECO:0000256" key="1">
    <source>
        <dbReference type="ARBA" id="ARBA00001286"/>
    </source>
</evidence>
<organism evidence="10 11">
    <name type="scientific">Schleiferilactobacillus perolens DSM 12744</name>
    <dbReference type="NCBI Taxonomy" id="1423792"/>
    <lineage>
        <taxon>Bacteria</taxon>
        <taxon>Bacillati</taxon>
        <taxon>Bacillota</taxon>
        <taxon>Bacilli</taxon>
        <taxon>Lactobacillales</taxon>
        <taxon>Lactobacillaceae</taxon>
        <taxon>Schleiferilactobacillus</taxon>
    </lineage>
</organism>
<dbReference type="GO" id="GO:0003908">
    <property type="term" value="F:methylated-DNA-[protein]-cysteine S-methyltransferase activity"/>
    <property type="evidence" value="ECO:0007669"/>
    <property type="project" value="UniProtKB-EC"/>
</dbReference>
<evidence type="ECO:0000256" key="2">
    <source>
        <dbReference type="ARBA" id="ARBA00008711"/>
    </source>
</evidence>
<evidence type="ECO:0000313" key="11">
    <source>
        <dbReference type="Proteomes" id="UP000051330"/>
    </source>
</evidence>
<accession>A0A0R1N1B1</accession>
<dbReference type="Gene3D" id="3.30.160.70">
    <property type="entry name" value="Methylated DNA-protein cysteine methyltransferase domain"/>
    <property type="match status" value="1"/>
</dbReference>
<evidence type="ECO:0000256" key="3">
    <source>
        <dbReference type="ARBA" id="ARBA00011918"/>
    </source>
</evidence>
<comment type="catalytic activity">
    <reaction evidence="8">
        <text>a 6-O-methyl-2'-deoxyguanosine in DNA + L-cysteinyl-[protein] = S-methyl-L-cysteinyl-[protein] + a 2'-deoxyguanosine in DNA</text>
        <dbReference type="Rhea" id="RHEA:24000"/>
        <dbReference type="Rhea" id="RHEA-COMP:10131"/>
        <dbReference type="Rhea" id="RHEA-COMP:10132"/>
        <dbReference type="Rhea" id="RHEA-COMP:11367"/>
        <dbReference type="Rhea" id="RHEA-COMP:11368"/>
        <dbReference type="ChEBI" id="CHEBI:29950"/>
        <dbReference type="ChEBI" id="CHEBI:82612"/>
        <dbReference type="ChEBI" id="CHEBI:85445"/>
        <dbReference type="ChEBI" id="CHEBI:85448"/>
        <dbReference type="EC" id="2.1.1.63"/>
    </reaction>
</comment>
<dbReference type="InterPro" id="IPR014048">
    <property type="entry name" value="MethylDNA_cys_MeTrfase_DNA-bd"/>
</dbReference>
<name>A0A0R1N1B1_9LACO</name>
<comment type="caution">
    <text evidence="10">The sequence shown here is derived from an EMBL/GenBank/DDBJ whole genome shotgun (WGS) entry which is preliminary data.</text>
</comment>
<comment type="similarity">
    <text evidence="2">Belongs to the MGMT family.</text>
</comment>
<gene>
    <name evidence="10" type="ORF">FD09_GL001070</name>
</gene>
<dbReference type="EC" id="2.1.1.63" evidence="3"/>
<feature type="domain" description="Methylated-DNA-[protein]-cysteine S-methyltransferase DNA binding" evidence="9">
    <location>
        <begin position="85"/>
        <end position="164"/>
    </location>
</feature>
<dbReference type="NCBIfam" id="TIGR00589">
    <property type="entry name" value="ogt"/>
    <property type="match status" value="1"/>
</dbReference>
<dbReference type="Gene3D" id="1.10.10.10">
    <property type="entry name" value="Winged helix-like DNA-binding domain superfamily/Winged helix DNA-binding domain"/>
    <property type="match status" value="1"/>
</dbReference>
<keyword evidence="7" id="KW-0234">DNA repair</keyword>
<evidence type="ECO:0000259" key="9">
    <source>
        <dbReference type="Pfam" id="PF01035"/>
    </source>
</evidence>
<keyword evidence="4" id="KW-0489">Methyltransferase</keyword>
<dbReference type="SUPFAM" id="SSF53155">
    <property type="entry name" value="Methylated DNA-protein cysteine methyltransferase domain"/>
    <property type="match status" value="1"/>
</dbReference>
<evidence type="ECO:0000256" key="4">
    <source>
        <dbReference type="ARBA" id="ARBA00022603"/>
    </source>
</evidence>
<evidence type="ECO:0000313" key="10">
    <source>
        <dbReference type="EMBL" id="KRL09624.1"/>
    </source>
</evidence>
<evidence type="ECO:0000256" key="7">
    <source>
        <dbReference type="ARBA" id="ARBA00023204"/>
    </source>
</evidence>
<evidence type="ECO:0000256" key="5">
    <source>
        <dbReference type="ARBA" id="ARBA00022679"/>
    </source>
</evidence>
<dbReference type="PATRIC" id="fig|1423792.3.peg.1090"/>
<proteinExistence type="inferred from homology"/>
<dbReference type="GO" id="GO:0032259">
    <property type="term" value="P:methylation"/>
    <property type="evidence" value="ECO:0007669"/>
    <property type="project" value="UniProtKB-KW"/>
</dbReference>
<dbReference type="FunFam" id="1.10.10.10:FF:000214">
    <property type="entry name" value="Methylated-DNA--protein-cysteine methyltransferase"/>
    <property type="match status" value="1"/>
</dbReference>
<dbReference type="RefSeq" id="WP_057822210.1">
    <property type="nucleotide sequence ID" value="NZ_AZEC01000017.1"/>
</dbReference>
<dbReference type="InterPro" id="IPR036631">
    <property type="entry name" value="MGMT_N_sf"/>
</dbReference>
<sequence length="168" mass="18297">MSYGYTTVPSPWGDWLVVSNDIGVVFVGFPGNTLQDWRDFRPEWHDATARIQAAGDAQPIQTAFQEYFTGAATAFALPLAPVGTPFQQRVWTALRQVPYGTTISYSVLAVQSGAPTAVRAVAHAVARNPWLLIVPCQRVLRQDGSLGQYRGGAVLKQALLKHEKASAQ</sequence>
<evidence type="ECO:0000256" key="6">
    <source>
        <dbReference type="ARBA" id="ARBA00022763"/>
    </source>
</evidence>
<dbReference type="PANTHER" id="PTHR10815">
    <property type="entry name" value="METHYLATED-DNA--PROTEIN-CYSTEINE METHYLTRANSFERASE"/>
    <property type="match status" value="1"/>
</dbReference>
<evidence type="ECO:0000256" key="8">
    <source>
        <dbReference type="ARBA" id="ARBA00049348"/>
    </source>
</evidence>
<dbReference type="Pfam" id="PF01035">
    <property type="entry name" value="DNA_binding_1"/>
    <property type="match status" value="1"/>
</dbReference>
<keyword evidence="11" id="KW-1185">Reference proteome</keyword>
<keyword evidence="5" id="KW-0808">Transferase</keyword>
<dbReference type="InterPro" id="IPR036217">
    <property type="entry name" value="MethylDNA_cys_MeTrfase_DNAb"/>
</dbReference>
<dbReference type="STRING" id="1423792.FD09_GL001070"/>
<dbReference type="OrthoDB" id="9802228at2"/>
<dbReference type="Proteomes" id="UP000051330">
    <property type="component" value="Unassembled WGS sequence"/>
</dbReference>
<dbReference type="GO" id="GO:0006281">
    <property type="term" value="P:DNA repair"/>
    <property type="evidence" value="ECO:0007669"/>
    <property type="project" value="UniProtKB-KW"/>
</dbReference>
<dbReference type="PANTHER" id="PTHR10815:SF12">
    <property type="entry name" value="METHYLATED-DNA--PROTEIN-CYSTEINE METHYLTRANSFERASE, INDUCIBLE"/>
    <property type="match status" value="1"/>
</dbReference>
<dbReference type="CDD" id="cd06445">
    <property type="entry name" value="ATase"/>
    <property type="match status" value="1"/>
</dbReference>